<dbReference type="Proteomes" id="UP000319374">
    <property type="component" value="Chromosome"/>
</dbReference>
<feature type="domain" description="DUF4136" evidence="1">
    <location>
        <begin position="36"/>
        <end position="210"/>
    </location>
</feature>
<accession>A0A4Y1WZX7</accession>
<evidence type="ECO:0000259" key="1">
    <source>
        <dbReference type="Pfam" id="PF13590"/>
    </source>
</evidence>
<dbReference type="InterPro" id="IPR025411">
    <property type="entry name" value="DUF4136"/>
</dbReference>
<dbReference type="GeneID" id="98673195"/>
<dbReference type="OrthoDB" id="677831at2"/>
<dbReference type="Pfam" id="PF13590">
    <property type="entry name" value="DUF4136"/>
    <property type="match status" value="1"/>
</dbReference>
<reference evidence="3" key="1">
    <citation type="submission" date="2019-06" db="EMBL/GenBank/DDBJ databases">
        <title>Alistipes onderdonkii subsp. vulgaris subsp. nov., Alistipes dispar sp. nov. and Alistipes communis sp. nov., isolated from human faeces, and creation of Alistipes onderdonkii subsp. onderdonkii subsp. nov.</title>
        <authorList>
            <person name="Sakamoto M."/>
            <person name="Ikeyama N."/>
            <person name="Ogata Y."/>
            <person name="Suda W."/>
            <person name="Iino T."/>
            <person name="Hattori M."/>
            <person name="Ohkuma M."/>
        </authorList>
    </citation>
    <scope>NUCLEOTIDE SEQUENCE [LARGE SCALE GENOMIC DNA]</scope>
    <source>
        <strain evidence="3">5CPEGH6</strain>
    </source>
</reference>
<dbReference type="PROSITE" id="PS51257">
    <property type="entry name" value="PROKAR_LIPOPROTEIN"/>
    <property type="match status" value="1"/>
</dbReference>
<dbReference type="KEGG" id="ada:A5CPEGH6_12190"/>
<dbReference type="Gene3D" id="3.30.160.670">
    <property type="match status" value="1"/>
</dbReference>
<evidence type="ECO:0000313" key="2">
    <source>
        <dbReference type="EMBL" id="BBL06581.1"/>
    </source>
</evidence>
<protein>
    <recommendedName>
        <fullName evidence="1">DUF4136 domain-containing protein</fullName>
    </recommendedName>
</protein>
<gene>
    <name evidence="2" type="ORF">A5CPEGH6_12190</name>
</gene>
<dbReference type="EMBL" id="AP019736">
    <property type="protein sequence ID" value="BBL06581.1"/>
    <property type="molecule type" value="Genomic_DNA"/>
</dbReference>
<dbReference type="RefSeq" id="WP_141428388.1">
    <property type="nucleotide sequence ID" value="NZ_AP019736.1"/>
</dbReference>
<organism evidence="2 3">
    <name type="scientific">Alistipes dispar</name>
    <dbReference type="NCBI Taxonomy" id="2585119"/>
    <lineage>
        <taxon>Bacteria</taxon>
        <taxon>Pseudomonadati</taxon>
        <taxon>Bacteroidota</taxon>
        <taxon>Bacteroidia</taxon>
        <taxon>Bacteroidales</taxon>
        <taxon>Rikenellaceae</taxon>
        <taxon>Alistipes</taxon>
    </lineage>
</organism>
<evidence type="ECO:0000313" key="3">
    <source>
        <dbReference type="Proteomes" id="UP000319374"/>
    </source>
</evidence>
<sequence>MIVKNLRYSAIALAAIAFCSCQKEPSTSDLHRDYLVYTARDTGTDFAAIDTYYLPDSILIIGNSDRTEYWKDADALQIVGTVADRMEEAGYTRTDDKETADVGLQLSYVEKVTYFVGYNDPYWWWYYPYYWTPGYWGDWAGWHYPYSVYYGYTAGSLLMEMVDLEADRQSGKKLPVVWDSFIGGLLTPDAALNLQRTLDAVEQAFVQSPYLAK</sequence>
<proteinExistence type="predicted"/>
<keyword evidence="3" id="KW-1185">Reference proteome</keyword>
<dbReference type="AlphaFoldDB" id="A0A4Y1WZX7"/>
<name>A0A4Y1WZX7_9BACT</name>